<dbReference type="GO" id="GO:0010043">
    <property type="term" value="P:response to zinc ion"/>
    <property type="evidence" value="ECO:0007669"/>
    <property type="project" value="TreeGrafter"/>
</dbReference>
<dbReference type="PANTHER" id="PTHR30477">
    <property type="entry name" value="ABC-TRANSPORTER METAL-BINDING PROTEIN"/>
    <property type="match status" value="1"/>
</dbReference>
<feature type="transmembrane region" description="Helical" evidence="7">
    <location>
        <begin position="175"/>
        <end position="206"/>
    </location>
</feature>
<evidence type="ECO:0000256" key="2">
    <source>
        <dbReference type="ARBA" id="ARBA00008034"/>
    </source>
</evidence>
<dbReference type="Pfam" id="PF00950">
    <property type="entry name" value="ABC-3"/>
    <property type="match status" value="1"/>
</dbReference>
<comment type="caution">
    <text evidence="8">The sequence shown here is derived from an EMBL/GenBank/DDBJ whole genome shotgun (WGS) entry which is preliminary data.</text>
</comment>
<feature type="transmembrane region" description="Helical" evidence="7">
    <location>
        <begin position="12"/>
        <end position="33"/>
    </location>
</feature>
<gene>
    <name evidence="8" type="ORF">HY221_00460</name>
</gene>
<evidence type="ECO:0000256" key="3">
    <source>
        <dbReference type="ARBA" id="ARBA00022692"/>
    </source>
</evidence>
<comment type="subcellular location">
    <subcellularLocation>
        <location evidence="6">Cell membrane</location>
        <topology evidence="6">Multi-pass membrane protein</topology>
    </subcellularLocation>
    <subcellularLocation>
        <location evidence="1">Membrane</location>
        <topology evidence="1">Multi-pass membrane protein</topology>
    </subcellularLocation>
</comment>
<keyword evidence="6" id="KW-0813">Transport</keyword>
<keyword evidence="3 6" id="KW-0812">Transmembrane</keyword>
<dbReference type="SUPFAM" id="SSF81345">
    <property type="entry name" value="ABC transporter involved in vitamin B12 uptake, BtuC"/>
    <property type="match status" value="1"/>
</dbReference>
<dbReference type="InterPro" id="IPR001626">
    <property type="entry name" value="ABC_TroCD"/>
</dbReference>
<feature type="transmembrane region" description="Helical" evidence="7">
    <location>
        <begin position="245"/>
        <end position="262"/>
    </location>
</feature>
<dbReference type="PANTHER" id="PTHR30477:SF0">
    <property type="entry name" value="METAL TRANSPORT SYSTEM MEMBRANE PROTEIN TM_0125-RELATED"/>
    <property type="match status" value="1"/>
</dbReference>
<keyword evidence="4 7" id="KW-1133">Transmembrane helix</keyword>
<dbReference type="AlphaFoldDB" id="A0A932QZN0"/>
<dbReference type="Gene3D" id="1.10.3470.10">
    <property type="entry name" value="ABC transporter involved in vitamin B12 uptake, BtuC"/>
    <property type="match status" value="1"/>
</dbReference>
<evidence type="ECO:0000313" key="9">
    <source>
        <dbReference type="Proteomes" id="UP000753196"/>
    </source>
</evidence>
<organism evidence="8 9">
    <name type="scientific">Candidatus Sungiibacteriota bacterium</name>
    <dbReference type="NCBI Taxonomy" id="2750080"/>
    <lineage>
        <taxon>Bacteria</taxon>
        <taxon>Candidatus Sungiibacteriota</taxon>
    </lineage>
</organism>
<evidence type="ECO:0000256" key="7">
    <source>
        <dbReference type="SAM" id="Phobius"/>
    </source>
</evidence>
<dbReference type="EMBL" id="JACQCR010000008">
    <property type="protein sequence ID" value="MBI3630798.1"/>
    <property type="molecule type" value="Genomic_DNA"/>
</dbReference>
<comment type="similarity">
    <text evidence="2 6">Belongs to the ABC-3 integral membrane protein family.</text>
</comment>
<dbReference type="GO" id="GO:0043190">
    <property type="term" value="C:ATP-binding cassette (ABC) transporter complex"/>
    <property type="evidence" value="ECO:0007669"/>
    <property type="project" value="InterPro"/>
</dbReference>
<evidence type="ECO:0000256" key="5">
    <source>
        <dbReference type="ARBA" id="ARBA00023136"/>
    </source>
</evidence>
<evidence type="ECO:0000256" key="6">
    <source>
        <dbReference type="RuleBase" id="RU003943"/>
    </source>
</evidence>
<reference evidence="8" key="1">
    <citation type="submission" date="2020-07" db="EMBL/GenBank/DDBJ databases">
        <title>Huge and variable diversity of episymbiotic CPR bacteria and DPANN archaea in groundwater ecosystems.</title>
        <authorList>
            <person name="He C.Y."/>
            <person name="Keren R."/>
            <person name="Whittaker M."/>
            <person name="Farag I.F."/>
            <person name="Doudna J."/>
            <person name="Cate J.H.D."/>
            <person name="Banfield J.F."/>
        </authorList>
    </citation>
    <scope>NUCLEOTIDE SEQUENCE</scope>
    <source>
        <strain evidence="8">NC_groundwater_973_Pr1_S-0.2um_54_13</strain>
    </source>
</reference>
<dbReference type="InterPro" id="IPR037294">
    <property type="entry name" value="ABC_BtuC-like"/>
</dbReference>
<name>A0A932QZN0_9BACT</name>
<dbReference type="GO" id="GO:0055085">
    <property type="term" value="P:transmembrane transport"/>
    <property type="evidence" value="ECO:0007669"/>
    <property type="project" value="InterPro"/>
</dbReference>
<evidence type="ECO:0000313" key="8">
    <source>
        <dbReference type="EMBL" id="MBI3630798.1"/>
    </source>
</evidence>
<feature type="transmembrane region" description="Helical" evidence="7">
    <location>
        <begin position="218"/>
        <end position="239"/>
    </location>
</feature>
<proteinExistence type="inferred from homology"/>
<feature type="transmembrane region" description="Helical" evidence="7">
    <location>
        <begin position="45"/>
        <end position="73"/>
    </location>
</feature>
<evidence type="ECO:0000256" key="1">
    <source>
        <dbReference type="ARBA" id="ARBA00004141"/>
    </source>
</evidence>
<keyword evidence="5 7" id="KW-0472">Membrane</keyword>
<dbReference type="Proteomes" id="UP000753196">
    <property type="component" value="Unassembled WGS sequence"/>
</dbReference>
<feature type="transmembrane region" description="Helical" evidence="7">
    <location>
        <begin position="137"/>
        <end position="155"/>
    </location>
</feature>
<evidence type="ECO:0000256" key="4">
    <source>
        <dbReference type="ARBA" id="ARBA00022989"/>
    </source>
</evidence>
<accession>A0A932QZN0</accession>
<protein>
    <submittedName>
        <fullName evidence="8">Metal ABC transporter permease</fullName>
    </submittedName>
</protein>
<sequence length="267" mass="28032">MLTIFHYDFMIRAFIAGVAIAFVAPVIGMFLVVKRYSTLADTLAHVSLLGIAAGAIIGVSPVTGALVASSLAAMGMERLRRSGQLFSESVLALFLSGSLALALILLGLSHGLNVNIFSYLFGSITTVSTADLKEIGLFGGLVLASSVVLFPRLFIISYDEDLAKANGLPVELLNLLLIVMAAVTVSISMRVVGILLVSALMVIPPLGATQFRCGFKKTALIAVLVSLLSVISGLFASFYLNLPSGGTIVLVALGIFLVSFVFNKKGF</sequence>